<evidence type="ECO:0000313" key="1">
    <source>
        <dbReference type="EMBL" id="GFY51496.1"/>
    </source>
</evidence>
<gene>
    <name evidence="1" type="ORF">TNIN_426581</name>
</gene>
<keyword evidence="2" id="KW-1185">Reference proteome</keyword>
<accession>A0A8X7BZY6</accession>
<comment type="caution">
    <text evidence="1">The sequence shown here is derived from an EMBL/GenBank/DDBJ whole genome shotgun (WGS) entry which is preliminary data.</text>
</comment>
<evidence type="ECO:0000313" key="2">
    <source>
        <dbReference type="Proteomes" id="UP000886998"/>
    </source>
</evidence>
<reference evidence="1" key="1">
    <citation type="submission" date="2020-08" db="EMBL/GenBank/DDBJ databases">
        <title>Multicomponent nature underlies the extraordinary mechanical properties of spider dragline silk.</title>
        <authorList>
            <person name="Kono N."/>
            <person name="Nakamura H."/>
            <person name="Mori M."/>
            <person name="Yoshida Y."/>
            <person name="Ohtoshi R."/>
            <person name="Malay A.D."/>
            <person name="Moran D.A.P."/>
            <person name="Tomita M."/>
            <person name="Numata K."/>
            <person name="Arakawa K."/>
        </authorList>
    </citation>
    <scope>NUCLEOTIDE SEQUENCE</scope>
</reference>
<name>A0A8X7BZY6_9ARAC</name>
<dbReference type="AlphaFoldDB" id="A0A8X7BZY6"/>
<proteinExistence type="predicted"/>
<protein>
    <submittedName>
        <fullName evidence="1">Uncharacterized protein</fullName>
    </submittedName>
</protein>
<dbReference type="Proteomes" id="UP000886998">
    <property type="component" value="Unassembled WGS sequence"/>
</dbReference>
<dbReference type="EMBL" id="BMAV01008129">
    <property type="protein sequence ID" value="GFY51496.1"/>
    <property type="molecule type" value="Genomic_DNA"/>
</dbReference>
<organism evidence="1 2">
    <name type="scientific">Trichonephila inaurata madagascariensis</name>
    <dbReference type="NCBI Taxonomy" id="2747483"/>
    <lineage>
        <taxon>Eukaryota</taxon>
        <taxon>Metazoa</taxon>
        <taxon>Ecdysozoa</taxon>
        <taxon>Arthropoda</taxon>
        <taxon>Chelicerata</taxon>
        <taxon>Arachnida</taxon>
        <taxon>Araneae</taxon>
        <taxon>Araneomorphae</taxon>
        <taxon>Entelegynae</taxon>
        <taxon>Araneoidea</taxon>
        <taxon>Nephilidae</taxon>
        <taxon>Trichonephila</taxon>
        <taxon>Trichonephila inaurata</taxon>
    </lineage>
</organism>
<sequence length="103" mass="11828">MRSSSYVKTAFPKVRFNRSLSTLMSLFHQPPHQVAVGRLYKFPFYPPFTPLFSVQFCYSVQVFNSRAALLKLVPLSVYTTEGLPLLAMKRCKRSRKPLVNNAL</sequence>